<comment type="caution">
    <text evidence="3">The sequence shown here is derived from an EMBL/GenBank/DDBJ whole genome shotgun (WGS) entry which is preliminary data.</text>
</comment>
<dbReference type="InterPro" id="IPR029071">
    <property type="entry name" value="Ubiquitin-like_domsf"/>
</dbReference>
<reference evidence="3" key="1">
    <citation type="submission" date="2020-10" db="EMBL/GenBank/DDBJ databases">
        <authorList>
            <person name="Kikuchi T."/>
        </authorList>
    </citation>
    <scope>NUCLEOTIDE SEQUENCE</scope>
    <source>
        <strain evidence="3">NKZ352</strain>
    </source>
</reference>
<evidence type="ECO:0000313" key="4">
    <source>
        <dbReference type="Proteomes" id="UP000835052"/>
    </source>
</evidence>
<accession>A0A8S1GZF9</accession>
<evidence type="ECO:0000259" key="2">
    <source>
        <dbReference type="PROSITE" id="PS50053"/>
    </source>
</evidence>
<dbReference type="SUPFAM" id="SSF54236">
    <property type="entry name" value="Ubiquitin-like"/>
    <property type="match status" value="1"/>
</dbReference>
<dbReference type="CDD" id="cd01763">
    <property type="entry name" value="Ubl_SUMO_like"/>
    <property type="match status" value="1"/>
</dbReference>
<feature type="region of interest" description="Disordered" evidence="1">
    <location>
        <begin position="31"/>
        <end position="56"/>
    </location>
</feature>
<dbReference type="PROSITE" id="PS50053">
    <property type="entry name" value="UBIQUITIN_2"/>
    <property type="match status" value="1"/>
</dbReference>
<evidence type="ECO:0000256" key="1">
    <source>
        <dbReference type="SAM" id="MobiDB-lite"/>
    </source>
</evidence>
<feature type="domain" description="Ubiquitin-like" evidence="2">
    <location>
        <begin position="240"/>
        <end position="313"/>
    </location>
</feature>
<proteinExistence type="predicted"/>
<gene>
    <name evidence="3" type="ORF">CAUJ_LOCUS4391</name>
</gene>
<dbReference type="OrthoDB" id="442921at2759"/>
<dbReference type="Proteomes" id="UP000835052">
    <property type="component" value="Unassembled WGS sequence"/>
</dbReference>
<dbReference type="Gene3D" id="3.10.20.90">
    <property type="entry name" value="Phosphatidylinositol 3-kinase Catalytic Subunit, Chain A, domain 1"/>
    <property type="match status" value="1"/>
</dbReference>
<feature type="compositionally biased region" description="Basic and acidic residues" evidence="1">
    <location>
        <begin position="37"/>
        <end position="54"/>
    </location>
</feature>
<dbReference type="Pfam" id="PF00240">
    <property type="entry name" value="ubiquitin"/>
    <property type="match status" value="1"/>
</dbReference>
<protein>
    <recommendedName>
        <fullName evidence="2">Ubiquitin-like domain-containing protein</fullName>
    </recommendedName>
</protein>
<keyword evidence="4" id="KW-1185">Reference proteome</keyword>
<name>A0A8S1GZF9_9PELO</name>
<organism evidence="3 4">
    <name type="scientific">Caenorhabditis auriculariae</name>
    <dbReference type="NCBI Taxonomy" id="2777116"/>
    <lineage>
        <taxon>Eukaryota</taxon>
        <taxon>Metazoa</taxon>
        <taxon>Ecdysozoa</taxon>
        <taxon>Nematoda</taxon>
        <taxon>Chromadorea</taxon>
        <taxon>Rhabditida</taxon>
        <taxon>Rhabditina</taxon>
        <taxon>Rhabditomorpha</taxon>
        <taxon>Rhabditoidea</taxon>
        <taxon>Rhabditidae</taxon>
        <taxon>Peloderinae</taxon>
        <taxon>Caenorhabditis</taxon>
    </lineage>
</organism>
<dbReference type="InterPro" id="IPR000626">
    <property type="entry name" value="Ubiquitin-like_dom"/>
</dbReference>
<evidence type="ECO:0000313" key="3">
    <source>
        <dbReference type="EMBL" id="CAD6188472.1"/>
    </source>
</evidence>
<dbReference type="EMBL" id="CAJGYM010000008">
    <property type="protein sequence ID" value="CAD6188472.1"/>
    <property type="molecule type" value="Genomic_DNA"/>
</dbReference>
<dbReference type="AlphaFoldDB" id="A0A8S1GZF9"/>
<sequence>MSDSDSDSDCDMYTNFTSKKAAEHKKLKAEYALMHSRPRDSLAENERKRPRIEESPLEISILDDDEKSDVKTFTDYTNERIEKACQEIDEEIPDAEDVHLGDVPQNFYPTPSLDASQKAIKEALMTKVNTSMDQLDIEVEEVSPSRAFETATFMISNLEEGGCVNFELNVNDTFESVREMLVSRWECEGRLVGIRLKQQELDFKRTPCSYGMAPDSFYQLTAFRVGQEEKDAQEGAADGVLIKFQLADRRKPLELRFDKKDSVGEIREALAEELEVEGTDMRLIFDNEELEDEETVGGLDIEEGDCMDVYLKS</sequence>